<dbReference type="Proteomes" id="UP000245207">
    <property type="component" value="Unassembled WGS sequence"/>
</dbReference>
<dbReference type="Gene3D" id="3.40.50.300">
    <property type="entry name" value="P-loop containing nucleotide triphosphate hydrolases"/>
    <property type="match status" value="1"/>
</dbReference>
<dbReference type="PROSITE" id="PS00113">
    <property type="entry name" value="ADENYLATE_KINASE"/>
    <property type="match status" value="1"/>
</dbReference>
<reference evidence="1 2" key="1">
    <citation type="journal article" date="2018" name="Mol. Plant">
        <title>The genome of Artemisia annua provides insight into the evolution of Asteraceae family and artemisinin biosynthesis.</title>
        <authorList>
            <person name="Shen Q."/>
            <person name="Zhang L."/>
            <person name="Liao Z."/>
            <person name="Wang S."/>
            <person name="Yan T."/>
            <person name="Shi P."/>
            <person name="Liu M."/>
            <person name="Fu X."/>
            <person name="Pan Q."/>
            <person name="Wang Y."/>
            <person name="Lv Z."/>
            <person name="Lu X."/>
            <person name="Zhang F."/>
            <person name="Jiang W."/>
            <person name="Ma Y."/>
            <person name="Chen M."/>
            <person name="Hao X."/>
            <person name="Li L."/>
            <person name="Tang Y."/>
            <person name="Lv G."/>
            <person name="Zhou Y."/>
            <person name="Sun X."/>
            <person name="Brodelius P.E."/>
            <person name="Rose J.K.C."/>
            <person name="Tang K."/>
        </authorList>
    </citation>
    <scope>NUCLEOTIDE SEQUENCE [LARGE SCALE GENOMIC DNA]</scope>
    <source>
        <strain evidence="2">cv. Huhao1</strain>
        <tissue evidence="1">Leaf</tissue>
    </source>
</reference>
<comment type="caution">
    <text evidence="1">The sequence shown here is derived from an EMBL/GenBank/DDBJ whole genome shotgun (WGS) entry which is preliminary data.</text>
</comment>
<name>A0A2U1P5V5_ARTAN</name>
<evidence type="ECO:0000313" key="1">
    <source>
        <dbReference type="EMBL" id="PWA81153.1"/>
    </source>
</evidence>
<proteinExistence type="predicted"/>
<dbReference type="AlphaFoldDB" id="A0A2U1P5V5"/>
<gene>
    <name evidence="1" type="ORF">CTI12_AA190450</name>
</gene>
<dbReference type="EMBL" id="PKPP01001625">
    <property type="protein sequence ID" value="PWA81153.1"/>
    <property type="molecule type" value="Genomic_DNA"/>
</dbReference>
<sequence>MSSFYMFGEDNWLENQDLKGSNAIQVEAYCHALLTSSLLSGSIRPTGAVVRKVNKIIRVAGGSGSYQSSTVRLLGLHKELDSQGVHLPGRVAGGSGSYQSSTDRLLDLHRELDSQGERLAMQVQEKWIHNAITSMKAADLLWHWTQHFPSANQMPTDRLSQPDSTETGWLFDGYPRSSSQATALQAFGFQPHLFILLEVR</sequence>
<dbReference type="InterPro" id="IPR027417">
    <property type="entry name" value="P-loop_NTPase"/>
</dbReference>
<protein>
    <recommendedName>
        <fullName evidence="3">Adenylate kinase</fullName>
    </recommendedName>
</protein>
<evidence type="ECO:0008006" key="3">
    <source>
        <dbReference type="Google" id="ProtNLM"/>
    </source>
</evidence>
<dbReference type="STRING" id="35608.A0A2U1P5V5"/>
<accession>A0A2U1P5V5</accession>
<dbReference type="InterPro" id="IPR033690">
    <property type="entry name" value="Adenylat_kinase_CS"/>
</dbReference>
<keyword evidence="2" id="KW-1185">Reference proteome</keyword>
<organism evidence="1 2">
    <name type="scientific">Artemisia annua</name>
    <name type="common">Sweet wormwood</name>
    <dbReference type="NCBI Taxonomy" id="35608"/>
    <lineage>
        <taxon>Eukaryota</taxon>
        <taxon>Viridiplantae</taxon>
        <taxon>Streptophyta</taxon>
        <taxon>Embryophyta</taxon>
        <taxon>Tracheophyta</taxon>
        <taxon>Spermatophyta</taxon>
        <taxon>Magnoliopsida</taxon>
        <taxon>eudicotyledons</taxon>
        <taxon>Gunneridae</taxon>
        <taxon>Pentapetalae</taxon>
        <taxon>asterids</taxon>
        <taxon>campanulids</taxon>
        <taxon>Asterales</taxon>
        <taxon>Asteraceae</taxon>
        <taxon>Asteroideae</taxon>
        <taxon>Anthemideae</taxon>
        <taxon>Artemisiinae</taxon>
        <taxon>Artemisia</taxon>
    </lineage>
</organism>
<dbReference type="OrthoDB" id="439792at2759"/>
<evidence type="ECO:0000313" key="2">
    <source>
        <dbReference type="Proteomes" id="UP000245207"/>
    </source>
</evidence>